<organism evidence="3 4">
    <name type="scientific">Methanothrix harundinacea (strain 6Ac)</name>
    <name type="common">Methanosaeta harundinacea</name>
    <dbReference type="NCBI Taxonomy" id="1110509"/>
    <lineage>
        <taxon>Archaea</taxon>
        <taxon>Methanobacteriati</taxon>
        <taxon>Methanobacteriota</taxon>
        <taxon>Stenosarchaea group</taxon>
        <taxon>Methanomicrobia</taxon>
        <taxon>Methanotrichales</taxon>
        <taxon>Methanotrichaceae</taxon>
        <taxon>Methanothrix</taxon>
    </lineage>
</organism>
<dbReference type="GO" id="GO:0005829">
    <property type="term" value="C:cytosol"/>
    <property type="evidence" value="ECO:0007669"/>
    <property type="project" value="TreeGrafter"/>
</dbReference>
<dbReference type="PANTHER" id="PTHR11365">
    <property type="entry name" value="5-OXOPROLINASE RELATED"/>
    <property type="match status" value="1"/>
</dbReference>
<dbReference type="InterPro" id="IPR002821">
    <property type="entry name" value="Hydantoinase_A"/>
</dbReference>
<dbReference type="AlphaFoldDB" id="G7WK51"/>
<dbReference type="InterPro" id="IPR043129">
    <property type="entry name" value="ATPase_NBD"/>
</dbReference>
<dbReference type="PATRIC" id="fig|1110509.7.peg.741"/>
<reference evidence="3 4" key="1">
    <citation type="journal article" date="2012" name="PLoS ONE">
        <title>The genome characteristics and predicted function of methyl-group oxidation pathway in the obligate aceticlastic methanogens, Methanosaeta spp.</title>
        <authorList>
            <person name="Zhu J."/>
            <person name="Zheng H."/>
            <person name="Ai G."/>
            <person name="Zhang G."/>
            <person name="Liu D."/>
            <person name="Liu X."/>
            <person name="Dong X."/>
        </authorList>
    </citation>
    <scope>NUCLEOTIDE SEQUENCE [LARGE SCALE GENOMIC DNA]</scope>
    <source>
        <strain evidence="3 4">6Ac</strain>
    </source>
</reference>
<evidence type="ECO:0000313" key="4">
    <source>
        <dbReference type="Proteomes" id="UP000005877"/>
    </source>
</evidence>
<dbReference type="GO" id="GO:0006749">
    <property type="term" value="P:glutathione metabolic process"/>
    <property type="evidence" value="ECO:0007669"/>
    <property type="project" value="TreeGrafter"/>
</dbReference>
<dbReference type="RefSeq" id="WP_014586229.1">
    <property type="nucleotide sequence ID" value="NC_017527.1"/>
</dbReference>
<name>G7WK51_METH6</name>
<accession>G7WK51</accession>
<dbReference type="KEGG" id="mhi:Mhar_0666"/>
<dbReference type="OrthoDB" id="8261at2157"/>
<dbReference type="Proteomes" id="UP000005877">
    <property type="component" value="Chromosome"/>
</dbReference>
<dbReference type="Gene3D" id="3.30.420.40">
    <property type="match status" value="1"/>
</dbReference>
<gene>
    <name evidence="3" type="ordered locus">Mhar_0666</name>
</gene>
<keyword evidence="4" id="KW-1185">Reference proteome</keyword>
<feature type="domain" description="Hydantoinase A/oxoprolinase" evidence="1">
    <location>
        <begin position="180"/>
        <end position="460"/>
    </location>
</feature>
<protein>
    <submittedName>
        <fullName evidence="3">Hydantoinase/oxoprolinase</fullName>
    </submittedName>
</protein>
<dbReference type="GeneID" id="12509835"/>
<dbReference type="STRING" id="1110509.Mhar_0666"/>
<dbReference type="Pfam" id="PF05378">
    <property type="entry name" value="Hydant_A_N"/>
    <property type="match status" value="1"/>
</dbReference>
<evidence type="ECO:0000259" key="1">
    <source>
        <dbReference type="Pfam" id="PF01968"/>
    </source>
</evidence>
<evidence type="ECO:0000259" key="2">
    <source>
        <dbReference type="Pfam" id="PF05378"/>
    </source>
</evidence>
<dbReference type="InterPro" id="IPR045079">
    <property type="entry name" value="Oxoprolinase-like"/>
</dbReference>
<dbReference type="SUPFAM" id="SSF53067">
    <property type="entry name" value="Actin-like ATPase domain"/>
    <property type="match status" value="1"/>
</dbReference>
<dbReference type="GO" id="GO:0017168">
    <property type="term" value="F:5-oxoprolinase (ATP-hydrolyzing) activity"/>
    <property type="evidence" value="ECO:0007669"/>
    <property type="project" value="TreeGrafter"/>
</dbReference>
<dbReference type="Pfam" id="PF01968">
    <property type="entry name" value="Hydantoinase_A"/>
    <property type="match status" value="1"/>
</dbReference>
<dbReference type="InterPro" id="IPR008040">
    <property type="entry name" value="Hydant_A_N"/>
</dbReference>
<sequence length="560" mass="59400">MLIGIDVGGTTTDAVLIDEGKVIKTSKVPTDHDHLLECLLTALDEIVRGVPPERIERVVLSTTLITNLIAEGKTDPVALIIEPGPGMNPEGYSLGGEVQIVRGAIDYRGREIEALDEDQVQRAAAKIAERGYRKVAVASKFGQRNHAHEERMREIALGTIPGVHVEMGHQASGRLNFPRRAATTALKAAAMDEYRKFAEEVAKAVAGRKIEAPVYILKADGGTLPLATSVDHPVETIFSGPAASTMGVLALTPAGQTSVVVDIGGTTTDLALILDGSPLISSEGARVNSYLTHIRAFAVKSVALGGDSRVRAEGGRVAIGPDRAGPAFCLGGPEPTPTDAMRLLNLISIGERGRAEEAMAKLGREIGCSAGEAAQMVVDAAVEMLLGEIEGMFLAWEEEPAYRVWEILQKEKIRPQNVVGVGGGSLGLVPLVAERLGARGIIPENATVANAIGAAVARPTLTLTFRADTERGFYTVAEDGTTGEIRDRKFGQKEAEEMAKRLIIDRAGRMGIEEYAAEAVLTASEVFNMVRGWSTSGRILDVTMQIPAGLIPEWTGGGRG</sequence>
<dbReference type="HOGENOM" id="CLU_014140_2_0_2"/>
<feature type="domain" description="Hydantoinase/oxoprolinase N-terminal" evidence="2">
    <location>
        <begin position="3"/>
        <end position="156"/>
    </location>
</feature>
<dbReference type="PANTHER" id="PTHR11365:SF2">
    <property type="entry name" value="5-OXOPROLINASE"/>
    <property type="match status" value="1"/>
</dbReference>
<dbReference type="EMBL" id="CP003117">
    <property type="protein sequence ID" value="AET64044.1"/>
    <property type="molecule type" value="Genomic_DNA"/>
</dbReference>
<evidence type="ECO:0000313" key="3">
    <source>
        <dbReference type="EMBL" id="AET64044.1"/>
    </source>
</evidence>
<proteinExistence type="predicted"/>